<sequence length="496" mass="57182">MEYMIKKNKNNIKGSLFSSYGNNNINIYMFNGKNIATGPLIYIERDSRLVLKKFEIENIHLKNDGAIIYAINPNKKGANVQTSTSNFKNIYQNNDNYAPALVYTNGGNIKFDKCTFTNINGINSGLTYQENNGIIQFRETDIMEFTSKYPEPVFLVDFINEIEVQDTASLYFYECTISNIYQDGVLFYLSNVLLEINHTNFYNIHLCFIDKTCNSFKDELSDKFESAILYIKSYSRMIMNSCNFDNVYGRKGGVVNDGYFYMKQSSITNSYFEYGFIYYPKLLENNVEYEFNSITFANNTSYRGTFMHITNIEKANLSTFSFKNVKFINNTATNFGGVLYSDVRKYGGLSLINFSSSSFKNNTAVLGNISYIYDNDHNFSYRFSNKNIYDTLLEDPNNFVTNPTHLEFDKDYSTSFIEINSGDLIETEYSCSFYDDFGNKFKFDSDISNSNLKNIVFYELSLIGVNDETSPTKIFGNYRGFCMNSSCSFKNIRCNE</sequence>
<evidence type="ECO:0000313" key="8">
    <source>
        <dbReference type="EMBL" id="ORY09942.1"/>
    </source>
</evidence>
<evidence type="ECO:0000256" key="2">
    <source>
        <dbReference type="ARBA" id="ARBA00004442"/>
    </source>
</evidence>
<evidence type="ECO:0000256" key="3">
    <source>
        <dbReference type="ARBA" id="ARBA00004613"/>
    </source>
</evidence>
<proteinExistence type="predicted"/>
<evidence type="ECO:0008006" key="10">
    <source>
        <dbReference type="Google" id="ProtNLM"/>
    </source>
</evidence>
<evidence type="ECO:0000256" key="5">
    <source>
        <dbReference type="ARBA" id="ARBA00022729"/>
    </source>
</evidence>
<keyword evidence="6" id="KW-0472">Membrane</keyword>
<comment type="subcellular location">
    <subcellularLocation>
        <location evidence="1">Cell envelope</location>
    </subcellularLocation>
    <subcellularLocation>
        <location evidence="2">Cell outer membrane</location>
    </subcellularLocation>
    <subcellularLocation>
        <location evidence="3">Secreted</location>
    </subcellularLocation>
</comment>
<gene>
    <name evidence="8" type="ORF">LY90DRAFT_200323</name>
</gene>
<evidence type="ECO:0000256" key="7">
    <source>
        <dbReference type="ARBA" id="ARBA00023237"/>
    </source>
</evidence>
<comment type="caution">
    <text evidence="8">The sequence shown here is derived from an EMBL/GenBank/DDBJ whole genome shotgun (WGS) entry which is preliminary data.</text>
</comment>
<keyword evidence="4" id="KW-0964">Secreted</keyword>
<dbReference type="GO" id="GO:0005576">
    <property type="term" value="C:extracellular region"/>
    <property type="evidence" value="ECO:0007669"/>
    <property type="project" value="UniProtKB-SubCell"/>
</dbReference>
<reference evidence="8 9" key="1">
    <citation type="submission" date="2016-08" db="EMBL/GenBank/DDBJ databases">
        <title>A Parts List for Fungal Cellulosomes Revealed by Comparative Genomics.</title>
        <authorList>
            <consortium name="DOE Joint Genome Institute"/>
            <person name="Haitjema C.H."/>
            <person name="Gilmore S.P."/>
            <person name="Henske J.K."/>
            <person name="Solomon K.V."/>
            <person name="De Groot R."/>
            <person name="Kuo A."/>
            <person name="Mondo S.J."/>
            <person name="Salamov A.A."/>
            <person name="Labutti K."/>
            <person name="Zhao Z."/>
            <person name="Chiniquy J."/>
            <person name="Barry K."/>
            <person name="Brewer H.M."/>
            <person name="Purvine S.O."/>
            <person name="Wright A.T."/>
            <person name="Boxma B."/>
            <person name="Van Alen T."/>
            <person name="Hackstein J.H."/>
            <person name="Baker S.E."/>
            <person name="Grigoriev I.V."/>
            <person name="O'Malley M.A."/>
        </authorList>
    </citation>
    <scope>NUCLEOTIDE SEQUENCE [LARGE SCALE GENOMIC DNA]</scope>
    <source>
        <strain evidence="8 9">G1</strain>
    </source>
</reference>
<dbReference type="InterPro" id="IPR003368">
    <property type="entry name" value="POMP_repeat"/>
</dbReference>
<keyword evidence="5" id="KW-0732">Signal</keyword>
<keyword evidence="9" id="KW-1185">Reference proteome</keyword>
<dbReference type="NCBIfam" id="TIGR01376">
    <property type="entry name" value="POMP_repeat"/>
    <property type="match status" value="1"/>
</dbReference>
<dbReference type="OrthoDB" id="6262482at2759"/>
<dbReference type="EMBL" id="MCOG01000401">
    <property type="protein sequence ID" value="ORY09942.1"/>
    <property type="molecule type" value="Genomic_DNA"/>
</dbReference>
<dbReference type="Proteomes" id="UP000193920">
    <property type="component" value="Unassembled WGS sequence"/>
</dbReference>
<dbReference type="AlphaFoldDB" id="A0A1Y1ZI74"/>
<keyword evidence="7" id="KW-0998">Cell outer membrane</keyword>
<protein>
    <recommendedName>
        <fullName evidence="10">Right handed beta helix domain-containing protein</fullName>
    </recommendedName>
</protein>
<evidence type="ECO:0000256" key="6">
    <source>
        <dbReference type="ARBA" id="ARBA00023136"/>
    </source>
</evidence>
<accession>A0A1Y1ZI74</accession>
<evidence type="ECO:0000256" key="1">
    <source>
        <dbReference type="ARBA" id="ARBA00004196"/>
    </source>
</evidence>
<evidence type="ECO:0000256" key="4">
    <source>
        <dbReference type="ARBA" id="ARBA00022525"/>
    </source>
</evidence>
<evidence type="ECO:0000313" key="9">
    <source>
        <dbReference type="Proteomes" id="UP000193920"/>
    </source>
</evidence>
<organism evidence="8 9">
    <name type="scientific">Neocallimastix californiae</name>
    <dbReference type="NCBI Taxonomy" id="1754190"/>
    <lineage>
        <taxon>Eukaryota</taxon>
        <taxon>Fungi</taxon>
        <taxon>Fungi incertae sedis</taxon>
        <taxon>Chytridiomycota</taxon>
        <taxon>Chytridiomycota incertae sedis</taxon>
        <taxon>Neocallimastigomycetes</taxon>
        <taxon>Neocallimastigales</taxon>
        <taxon>Neocallimastigaceae</taxon>
        <taxon>Neocallimastix</taxon>
    </lineage>
</organism>
<name>A0A1Y1ZI74_9FUNG</name>